<dbReference type="RefSeq" id="WP_270041434.1">
    <property type="nucleotide sequence ID" value="NZ_JAPDOD010000017.1"/>
</dbReference>
<sequence>MSSRFYIPSALLSVVVGLVVATGASASPVASAAATCTPPKYPGSGYFTALSVTKTSCSTGSKIAKAYYTCRTSGGKGPKGRCVKKVQGYSCRETRRSTSVEIDATVTCKNGSKVVKHSYQQNLD</sequence>
<proteinExistence type="predicted"/>
<dbReference type="Proteomes" id="UP001149140">
    <property type="component" value="Unassembled WGS sequence"/>
</dbReference>
<gene>
    <name evidence="2" type="ORF">OM076_18135</name>
</gene>
<evidence type="ECO:0008006" key="4">
    <source>
        <dbReference type="Google" id="ProtNLM"/>
    </source>
</evidence>
<evidence type="ECO:0000313" key="3">
    <source>
        <dbReference type="Proteomes" id="UP001149140"/>
    </source>
</evidence>
<feature type="signal peptide" evidence="1">
    <location>
        <begin position="1"/>
        <end position="26"/>
    </location>
</feature>
<reference evidence="2" key="1">
    <citation type="submission" date="2022-10" db="EMBL/GenBank/DDBJ databases">
        <title>The WGS of Solirubrobacter ginsenosidimutans DSM 21036.</title>
        <authorList>
            <person name="Jiang Z."/>
        </authorList>
    </citation>
    <scope>NUCLEOTIDE SEQUENCE</scope>
    <source>
        <strain evidence="2">DSM 21036</strain>
    </source>
</reference>
<keyword evidence="3" id="KW-1185">Reference proteome</keyword>
<evidence type="ECO:0000313" key="2">
    <source>
        <dbReference type="EMBL" id="MDA0162197.1"/>
    </source>
</evidence>
<protein>
    <recommendedName>
        <fullName evidence="4">DUF3761 domain-containing protein</fullName>
    </recommendedName>
</protein>
<evidence type="ECO:0000256" key="1">
    <source>
        <dbReference type="SAM" id="SignalP"/>
    </source>
</evidence>
<dbReference type="EMBL" id="JAPDOD010000017">
    <property type="protein sequence ID" value="MDA0162197.1"/>
    <property type="molecule type" value="Genomic_DNA"/>
</dbReference>
<comment type="caution">
    <text evidence="2">The sequence shown here is derived from an EMBL/GenBank/DDBJ whole genome shotgun (WGS) entry which is preliminary data.</text>
</comment>
<feature type="chain" id="PRO_5040907601" description="DUF3761 domain-containing protein" evidence="1">
    <location>
        <begin position="27"/>
        <end position="124"/>
    </location>
</feature>
<dbReference type="AlphaFoldDB" id="A0A9X3S2E3"/>
<keyword evidence="1" id="KW-0732">Signal</keyword>
<organism evidence="2 3">
    <name type="scientific">Solirubrobacter ginsenosidimutans</name>
    <dbReference type="NCBI Taxonomy" id="490573"/>
    <lineage>
        <taxon>Bacteria</taxon>
        <taxon>Bacillati</taxon>
        <taxon>Actinomycetota</taxon>
        <taxon>Thermoleophilia</taxon>
        <taxon>Solirubrobacterales</taxon>
        <taxon>Solirubrobacteraceae</taxon>
        <taxon>Solirubrobacter</taxon>
    </lineage>
</organism>
<name>A0A9X3S2E3_9ACTN</name>
<accession>A0A9X3S2E3</accession>